<organism evidence="9 10">
    <name type="scientific">Streptococcus loxodontisalivarius</name>
    <dbReference type="NCBI Taxonomy" id="1349415"/>
    <lineage>
        <taxon>Bacteria</taxon>
        <taxon>Bacillati</taxon>
        <taxon>Bacillota</taxon>
        <taxon>Bacilli</taxon>
        <taxon>Lactobacillales</taxon>
        <taxon>Streptococcaceae</taxon>
        <taxon>Streptococcus</taxon>
    </lineage>
</organism>
<feature type="transmembrane region" description="Helical" evidence="8">
    <location>
        <begin position="123"/>
        <end position="155"/>
    </location>
</feature>
<gene>
    <name evidence="9" type="ORF">JOC28_002017</name>
</gene>
<evidence type="ECO:0000256" key="3">
    <source>
        <dbReference type="ARBA" id="ARBA00022448"/>
    </source>
</evidence>
<dbReference type="RefSeq" id="WP_205010545.1">
    <property type="nucleotide sequence ID" value="NZ_JAFBEH010000068.1"/>
</dbReference>
<keyword evidence="4 8" id="KW-1003">Cell membrane</keyword>
<keyword evidence="10" id="KW-1185">Reference proteome</keyword>
<comment type="caution">
    <text evidence="9">The sequence shown here is derived from an EMBL/GenBank/DDBJ whole genome shotgun (WGS) entry which is preliminary data.</text>
</comment>
<evidence type="ECO:0000256" key="5">
    <source>
        <dbReference type="ARBA" id="ARBA00022692"/>
    </source>
</evidence>
<dbReference type="InterPro" id="IPR002781">
    <property type="entry name" value="TM_pro_TauE-like"/>
</dbReference>
<keyword evidence="7 8" id="KW-0472">Membrane</keyword>
<evidence type="ECO:0000256" key="7">
    <source>
        <dbReference type="ARBA" id="ARBA00023136"/>
    </source>
</evidence>
<evidence type="ECO:0000313" key="10">
    <source>
        <dbReference type="Proteomes" id="UP000697472"/>
    </source>
</evidence>
<dbReference type="InterPro" id="IPR052017">
    <property type="entry name" value="TSUP"/>
</dbReference>
<feature type="transmembrane region" description="Helical" evidence="8">
    <location>
        <begin position="161"/>
        <end position="179"/>
    </location>
</feature>
<sequence>MIYFVICIAAFLAGILQSVTGFGAGIVIMLVLPVIYPLPQAAALSSLICLIMVIQLSFRYRQYVSFSKIVLPTICYILASSWAIRLSTTLSLFFLKLVFAIFLIILSIFFLMKSEEIRLKDSLGILILTGIISGLCDGFFGIGGPLLVILYLSIFPTLEDYMGNLQITFMIAGLYGFFFRIFQGILTINLLGSALFGIGAILLGVFVGNKLRNCCNRHILEKLTYFTIGLSGLITLLTTIF</sequence>
<comment type="similarity">
    <text evidence="2 8">Belongs to the 4-toluene sulfonate uptake permease (TSUP) (TC 2.A.102) family.</text>
</comment>
<proteinExistence type="inferred from homology"/>
<comment type="subcellular location">
    <subcellularLocation>
        <location evidence="1 8">Cell membrane</location>
        <topology evidence="1 8">Multi-pass membrane protein</topology>
    </subcellularLocation>
</comment>
<accession>A0ABS2PUU7</accession>
<reference evidence="9 10" key="1">
    <citation type="submission" date="2021-01" db="EMBL/GenBank/DDBJ databases">
        <title>Genomic Encyclopedia of Type Strains, Phase IV (KMG-IV): sequencing the most valuable type-strain genomes for metagenomic binning, comparative biology and taxonomic classification.</title>
        <authorList>
            <person name="Goeker M."/>
        </authorList>
    </citation>
    <scope>NUCLEOTIDE SEQUENCE [LARGE SCALE GENOMIC DNA]</scope>
    <source>
        <strain evidence="9 10">DSM 27382</strain>
    </source>
</reference>
<feature type="transmembrane region" description="Helical" evidence="8">
    <location>
        <begin position="34"/>
        <end position="54"/>
    </location>
</feature>
<evidence type="ECO:0000256" key="1">
    <source>
        <dbReference type="ARBA" id="ARBA00004651"/>
    </source>
</evidence>
<keyword evidence="6 8" id="KW-1133">Transmembrane helix</keyword>
<protein>
    <recommendedName>
        <fullName evidence="8">Probable membrane transporter protein</fullName>
    </recommendedName>
</protein>
<feature type="transmembrane region" description="Helical" evidence="8">
    <location>
        <begin position="186"/>
        <end position="208"/>
    </location>
</feature>
<dbReference type="EMBL" id="JAFBEH010000068">
    <property type="protein sequence ID" value="MBM7643706.1"/>
    <property type="molecule type" value="Genomic_DNA"/>
</dbReference>
<feature type="transmembrane region" description="Helical" evidence="8">
    <location>
        <begin position="66"/>
        <end position="84"/>
    </location>
</feature>
<dbReference type="Pfam" id="PF01925">
    <property type="entry name" value="TauE"/>
    <property type="match status" value="1"/>
</dbReference>
<evidence type="ECO:0000256" key="4">
    <source>
        <dbReference type="ARBA" id="ARBA00022475"/>
    </source>
</evidence>
<name>A0ABS2PUU7_9STRE</name>
<keyword evidence="5 8" id="KW-0812">Transmembrane</keyword>
<evidence type="ECO:0000256" key="6">
    <source>
        <dbReference type="ARBA" id="ARBA00022989"/>
    </source>
</evidence>
<dbReference type="PANTHER" id="PTHR30269:SF37">
    <property type="entry name" value="MEMBRANE TRANSPORTER PROTEIN"/>
    <property type="match status" value="1"/>
</dbReference>
<feature type="transmembrane region" description="Helical" evidence="8">
    <location>
        <begin position="90"/>
        <end position="111"/>
    </location>
</feature>
<evidence type="ECO:0000256" key="8">
    <source>
        <dbReference type="RuleBase" id="RU363041"/>
    </source>
</evidence>
<keyword evidence="3" id="KW-0813">Transport</keyword>
<evidence type="ECO:0000313" key="9">
    <source>
        <dbReference type="EMBL" id="MBM7643706.1"/>
    </source>
</evidence>
<feature type="transmembrane region" description="Helical" evidence="8">
    <location>
        <begin position="223"/>
        <end position="240"/>
    </location>
</feature>
<dbReference type="Proteomes" id="UP000697472">
    <property type="component" value="Unassembled WGS sequence"/>
</dbReference>
<dbReference type="PANTHER" id="PTHR30269">
    <property type="entry name" value="TRANSMEMBRANE PROTEIN YFCA"/>
    <property type="match status" value="1"/>
</dbReference>
<evidence type="ECO:0000256" key="2">
    <source>
        <dbReference type="ARBA" id="ARBA00009142"/>
    </source>
</evidence>